<reference evidence="2 3" key="1">
    <citation type="submission" date="2019-02" db="EMBL/GenBank/DDBJ databases">
        <title>Deep-cultivation of Planctomycetes and their phenomic and genomic characterization uncovers novel biology.</title>
        <authorList>
            <person name="Wiegand S."/>
            <person name="Jogler M."/>
            <person name="Boedeker C."/>
            <person name="Pinto D."/>
            <person name="Vollmers J."/>
            <person name="Rivas-Marin E."/>
            <person name="Kohn T."/>
            <person name="Peeters S.H."/>
            <person name="Heuer A."/>
            <person name="Rast P."/>
            <person name="Oberbeckmann S."/>
            <person name="Bunk B."/>
            <person name="Jeske O."/>
            <person name="Meyerdierks A."/>
            <person name="Storesund J.E."/>
            <person name="Kallscheuer N."/>
            <person name="Luecker S."/>
            <person name="Lage O.M."/>
            <person name="Pohl T."/>
            <person name="Merkel B.J."/>
            <person name="Hornburger P."/>
            <person name="Mueller R.-W."/>
            <person name="Bruemmer F."/>
            <person name="Labrenz M."/>
            <person name="Spormann A.M."/>
            <person name="Op den Camp H."/>
            <person name="Overmann J."/>
            <person name="Amann R."/>
            <person name="Jetten M.S.M."/>
            <person name="Mascher T."/>
            <person name="Medema M.H."/>
            <person name="Devos D.P."/>
            <person name="Kaster A.-K."/>
            <person name="Ovreas L."/>
            <person name="Rohde M."/>
            <person name="Galperin M.Y."/>
            <person name="Jogler C."/>
        </authorList>
    </citation>
    <scope>NUCLEOTIDE SEQUENCE [LARGE SCALE GENOMIC DNA]</scope>
    <source>
        <strain evidence="2 3">ETA_A8</strain>
    </source>
</reference>
<feature type="region of interest" description="Disordered" evidence="1">
    <location>
        <begin position="235"/>
        <end position="262"/>
    </location>
</feature>
<name>A0A517YC31_9BACT</name>
<dbReference type="KEGG" id="aagg:ETAA8_28620"/>
<evidence type="ECO:0000256" key="1">
    <source>
        <dbReference type="SAM" id="MobiDB-lite"/>
    </source>
</evidence>
<dbReference type="RefSeq" id="WP_145088933.1">
    <property type="nucleotide sequence ID" value="NZ_CP036274.1"/>
</dbReference>
<dbReference type="InterPro" id="IPR011044">
    <property type="entry name" value="Quino_amine_DH_bsu"/>
</dbReference>
<protein>
    <submittedName>
        <fullName evidence="2">Uncharacterized protein</fullName>
    </submittedName>
</protein>
<dbReference type="OrthoDB" id="267093at2"/>
<sequence>MTQAAPEPSDDEMSALWRAETAAYVHAANESVQDRLRSKDPDPTEPTPDNCQRFTGRVLEIVRSANASGNIAGLRERFPPAHNPLVDLLEDNGRALQPISLLPNGRIVVGIGAPYQYKRVAVIDDLTVTDLPDLITYGRSPNRRYFAKATLERITIHDGWDGPIVSQLQWPTGLEGIPKRLTFRRKSWQEQSPPYLPNIHQLIPFPNGQLALLVTSNGIFVLTNTGAIRLLPTPDEFRDRYDGPKGRPSGEEDNESSRLDMPHGAVSHDGRWFALGHQWGNHWIFNEQLQFAGEIAPTSSYPHFMAFSADDSLLLCNSCHFYWGSSRGVPLSIVPELEIIDVDRDPRLRMLEDESRVYAVAAHEKMFILGNANGWLRAIDLQGNLLWQHFLGSTISGLDLSPDGKRLIASSHAGYLSIIDLHTGEADPYQIGTATHRERRRWLFWDQQPQPLAW</sequence>
<feature type="compositionally biased region" description="Basic and acidic residues" evidence="1">
    <location>
        <begin position="32"/>
        <end position="42"/>
    </location>
</feature>
<proteinExistence type="predicted"/>
<evidence type="ECO:0000313" key="3">
    <source>
        <dbReference type="Proteomes" id="UP000315017"/>
    </source>
</evidence>
<dbReference type="EMBL" id="CP036274">
    <property type="protein sequence ID" value="QDU27771.1"/>
    <property type="molecule type" value="Genomic_DNA"/>
</dbReference>
<feature type="region of interest" description="Disordered" evidence="1">
    <location>
        <begin position="30"/>
        <end position="51"/>
    </location>
</feature>
<dbReference type="InterPro" id="IPR015943">
    <property type="entry name" value="WD40/YVTN_repeat-like_dom_sf"/>
</dbReference>
<accession>A0A517YC31</accession>
<dbReference type="Proteomes" id="UP000315017">
    <property type="component" value="Chromosome"/>
</dbReference>
<evidence type="ECO:0000313" key="2">
    <source>
        <dbReference type="EMBL" id="QDU27771.1"/>
    </source>
</evidence>
<keyword evidence="3" id="KW-1185">Reference proteome</keyword>
<dbReference type="AlphaFoldDB" id="A0A517YC31"/>
<dbReference type="Gene3D" id="2.130.10.10">
    <property type="entry name" value="YVTN repeat-like/Quinoprotein amine dehydrogenase"/>
    <property type="match status" value="1"/>
</dbReference>
<dbReference type="SUPFAM" id="SSF50969">
    <property type="entry name" value="YVTN repeat-like/Quinoprotein amine dehydrogenase"/>
    <property type="match status" value="1"/>
</dbReference>
<organism evidence="2 3">
    <name type="scientific">Anatilimnocola aggregata</name>
    <dbReference type="NCBI Taxonomy" id="2528021"/>
    <lineage>
        <taxon>Bacteria</taxon>
        <taxon>Pseudomonadati</taxon>
        <taxon>Planctomycetota</taxon>
        <taxon>Planctomycetia</taxon>
        <taxon>Pirellulales</taxon>
        <taxon>Pirellulaceae</taxon>
        <taxon>Anatilimnocola</taxon>
    </lineage>
</organism>
<gene>
    <name evidence="2" type="ORF">ETAA8_28620</name>
</gene>